<name>A0A2S6HSD9_9FIRM</name>
<keyword evidence="2" id="KW-1185">Reference proteome</keyword>
<dbReference type="EMBL" id="PTJA01000006">
    <property type="protein sequence ID" value="PPK80594.1"/>
    <property type="molecule type" value="Genomic_DNA"/>
</dbReference>
<evidence type="ECO:0000313" key="2">
    <source>
        <dbReference type="Proteomes" id="UP000237749"/>
    </source>
</evidence>
<evidence type="ECO:0000313" key="1">
    <source>
        <dbReference type="EMBL" id="PPK80594.1"/>
    </source>
</evidence>
<gene>
    <name evidence="1" type="ORF">BXY41_106184</name>
</gene>
<accession>A0A2S6HSD9</accession>
<comment type="caution">
    <text evidence="1">The sequence shown here is derived from an EMBL/GenBank/DDBJ whole genome shotgun (WGS) entry which is preliminary data.</text>
</comment>
<dbReference type="RefSeq" id="WP_104437284.1">
    <property type="nucleotide sequence ID" value="NZ_PTJA01000006.1"/>
</dbReference>
<organism evidence="1 2">
    <name type="scientific">Lacrimispora xylanisolvens</name>
    <dbReference type="NCBI Taxonomy" id="384636"/>
    <lineage>
        <taxon>Bacteria</taxon>
        <taxon>Bacillati</taxon>
        <taxon>Bacillota</taxon>
        <taxon>Clostridia</taxon>
        <taxon>Lachnospirales</taxon>
        <taxon>Lachnospiraceae</taxon>
        <taxon>Lacrimispora</taxon>
    </lineage>
</organism>
<dbReference type="Proteomes" id="UP000237749">
    <property type="component" value="Unassembled WGS sequence"/>
</dbReference>
<sequence>MDANVEGGVGIGGKVSVGLVNISFILKNYLEMDEHMDVSFKGQAGGGVGIPDSLVLSLAGEYNYGTYEFTPIVCLNDGIFDGHLKLTFGVEVYAGVEGGGNVTIDFSEIGLLAYKWVKSQFVECESQR</sequence>
<proteinExistence type="predicted"/>
<reference evidence="1 2" key="1">
    <citation type="submission" date="2018-02" db="EMBL/GenBank/DDBJ databases">
        <title>Genomic Encyclopedia of Archaeal and Bacterial Type Strains, Phase II (KMG-II): from individual species to whole genera.</title>
        <authorList>
            <person name="Goeker M."/>
        </authorList>
    </citation>
    <scope>NUCLEOTIDE SEQUENCE [LARGE SCALE GENOMIC DNA]</scope>
    <source>
        <strain evidence="1 2">DSM 3808</strain>
    </source>
</reference>
<dbReference type="AlphaFoldDB" id="A0A2S6HSD9"/>
<protein>
    <submittedName>
        <fullName evidence="1">Uncharacterized protein</fullName>
    </submittedName>
</protein>